<dbReference type="PANTHER" id="PTHR31793:SF27">
    <property type="entry name" value="NOVEL THIOESTERASE SUPERFAMILY DOMAIN AND SAPOSIN A-TYPE DOMAIN CONTAINING PROTEIN (0610012H03RIK)"/>
    <property type="match status" value="1"/>
</dbReference>
<dbReference type="Pfam" id="PF03061">
    <property type="entry name" value="4HBT"/>
    <property type="match status" value="1"/>
</dbReference>
<dbReference type="PANTHER" id="PTHR31793">
    <property type="entry name" value="4-HYDROXYBENZOYL-COA THIOESTERASE FAMILY MEMBER"/>
    <property type="match status" value="1"/>
</dbReference>
<dbReference type="NCBIfam" id="TIGR00051">
    <property type="entry name" value="YbgC/FadM family acyl-CoA thioesterase"/>
    <property type="match status" value="1"/>
</dbReference>
<dbReference type="SUPFAM" id="SSF54637">
    <property type="entry name" value="Thioesterase/thiol ester dehydrase-isomerase"/>
    <property type="match status" value="1"/>
</dbReference>
<dbReference type="GO" id="GO:0016787">
    <property type="term" value="F:hydrolase activity"/>
    <property type="evidence" value="ECO:0007669"/>
    <property type="project" value="UniProtKB-KW"/>
</dbReference>
<gene>
    <name evidence="4" type="ORF">ACFPIE_06000</name>
</gene>
<sequence length="134" mass="15039">MAETFTTQIRVRWGEVDAQGVVFNPNYFVYADVAATEFFRAAGVMTDTYPDMGQSYVVDARASFRASARFDDLMDIEVSVPRIGRSSYELRVDIRRGEELLTEVSLTYVRAVNGKSEALSEPYREMLARVSSAG</sequence>
<comment type="similarity">
    <text evidence="1">Belongs to the 4-hydroxybenzoyl-CoA thioesterase family.</text>
</comment>
<evidence type="ECO:0000259" key="3">
    <source>
        <dbReference type="Pfam" id="PF03061"/>
    </source>
</evidence>
<dbReference type="EMBL" id="JBHSLF010000014">
    <property type="protein sequence ID" value="MFC5343461.1"/>
    <property type="molecule type" value="Genomic_DNA"/>
</dbReference>
<dbReference type="EC" id="3.1.2.-" evidence="4"/>
<evidence type="ECO:0000313" key="5">
    <source>
        <dbReference type="Proteomes" id="UP001596152"/>
    </source>
</evidence>
<evidence type="ECO:0000256" key="1">
    <source>
        <dbReference type="ARBA" id="ARBA00005953"/>
    </source>
</evidence>
<organism evidence="4 5">
    <name type="scientific">Brevundimonas staleyi</name>
    <dbReference type="NCBI Taxonomy" id="74326"/>
    <lineage>
        <taxon>Bacteria</taxon>
        <taxon>Pseudomonadati</taxon>
        <taxon>Pseudomonadota</taxon>
        <taxon>Alphaproteobacteria</taxon>
        <taxon>Caulobacterales</taxon>
        <taxon>Caulobacteraceae</taxon>
        <taxon>Brevundimonas</taxon>
    </lineage>
</organism>
<keyword evidence="5" id="KW-1185">Reference proteome</keyword>
<dbReference type="InterPro" id="IPR029069">
    <property type="entry name" value="HotDog_dom_sf"/>
</dbReference>
<evidence type="ECO:0000256" key="2">
    <source>
        <dbReference type="ARBA" id="ARBA00022801"/>
    </source>
</evidence>
<keyword evidence="2 4" id="KW-0378">Hydrolase</keyword>
<dbReference type="CDD" id="cd00586">
    <property type="entry name" value="4HBT"/>
    <property type="match status" value="1"/>
</dbReference>
<dbReference type="InterPro" id="IPR006684">
    <property type="entry name" value="YbgC/YbaW"/>
</dbReference>
<dbReference type="Gene3D" id="3.10.129.10">
    <property type="entry name" value="Hotdog Thioesterase"/>
    <property type="match status" value="1"/>
</dbReference>
<dbReference type="InterPro" id="IPR006683">
    <property type="entry name" value="Thioestr_dom"/>
</dbReference>
<evidence type="ECO:0000313" key="4">
    <source>
        <dbReference type="EMBL" id="MFC5343461.1"/>
    </source>
</evidence>
<feature type="domain" description="Thioesterase" evidence="3">
    <location>
        <begin position="19"/>
        <end position="101"/>
    </location>
</feature>
<dbReference type="InterPro" id="IPR050563">
    <property type="entry name" value="4-hydroxybenzoyl-CoA_TE"/>
</dbReference>
<comment type="caution">
    <text evidence="4">The sequence shown here is derived from an EMBL/GenBank/DDBJ whole genome shotgun (WGS) entry which is preliminary data.</text>
</comment>
<dbReference type="PIRSF" id="PIRSF003230">
    <property type="entry name" value="YbgC"/>
    <property type="match status" value="1"/>
</dbReference>
<protein>
    <submittedName>
        <fullName evidence="4">Acyl-CoA thioesterase</fullName>
        <ecNumber evidence="4">3.1.2.-</ecNumber>
    </submittedName>
</protein>
<dbReference type="Proteomes" id="UP001596152">
    <property type="component" value="Unassembled WGS sequence"/>
</dbReference>
<accession>A0ABW0FQ26</accession>
<name>A0ABW0FQ26_9CAUL</name>
<reference evidence="5" key="1">
    <citation type="journal article" date="2019" name="Int. J. Syst. Evol. Microbiol.">
        <title>The Global Catalogue of Microorganisms (GCM) 10K type strain sequencing project: providing services to taxonomists for standard genome sequencing and annotation.</title>
        <authorList>
            <consortium name="The Broad Institute Genomics Platform"/>
            <consortium name="The Broad Institute Genome Sequencing Center for Infectious Disease"/>
            <person name="Wu L."/>
            <person name="Ma J."/>
        </authorList>
    </citation>
    <scope>NUCLEOTIDE SEQUENCE [LARGE SCALE GENOMIC DNA]</scope>
    <source>
        <strain evidence="5">JCM 12125</strain>
    </source>
</reference>
<dbReference type="RefSeq" id="WP_374039249.1">
    <property type="nucleotide sequence ID" value="NZ_CP169082.1"/>
</dbReference>
<proteinExistence type="inferred from homology"/>